<comment type="caution">
    <text evidence="1">The sequence shown here is derived from an EMBL/GenBank/DDBJ whole genome shotgun (WGS) entry which is preliminary data.</text>
</comment>
<accession>T2J2M8</accession>
<organism evidence="1 2">
    <name type="scientific">Crocosphaera watsonii WH 0005</name>
    <dbReference type="NCBI Taxonomy" id="423472"/>
    <lineage>
        <taxon>Bacteria</taxon>
        <taxon>Bacillati</taxon>
        <taxon>Cyanobacteriota</taxon>
        <taxon>Cyanophyceae</taxon>
        <taxon>Oscillatoriophycideae</taxon>
        <taxon>Chroococcales</taxon>
        <taxon>Aphanothecaceae</taxon>
        <taxon>Crocosphaera</taxon>
    </lineage>
</organism>
<dbReference type="EMBL" id="CAQL01001065">
    <property type="protein sequence ID" value="CCQ58680.1"/>
    <property type="molecule type" value="Genomic_DNA"/>
</dbReference>
<dbReference type="AlphaFoldDB" id="T2J2M8"/>
<protein>
    <submittedName>
        <fullName evidence="1">Uncharacterized protein</fullName>
    </submittedName>
</protein>
<name>T2J2M8_CROWT</name>
<evidence type="ECO:0000313" key="2">
    <source>
        <dbReference type="Proteomes" id="UP000017981"/>
    </source>
</evidence>
<dbReference type="Proteomes" id="UP000017981">
    <property type="component" value="Unassembled WGS sequence"/>
</dbReference>
<sequence>MLQFVYRNRWLANLGMRQLISSKNNNNLNPVLSDGVLGFPGTASAGF</sequence>
<gene>
    <name evidence="1" type="ORF">CWATWH0005_565</name>
</gene>
<reference evidence="1 2" key="1">
    <citation type="submission" date="2013-01" db="EMBL/GenBank/DDBJ databases">
        <authorList>
            <person name="Bench S."/>
        </authorList>
    </citation>
    <scope>NUCLEOTIDE SEQUENCE [LARGE SCALE GENOMIC DNA]</scope>
    <source>
        <strain evidence="1 2">WH 0005</strain>
    </source>
</reference>
<proteinExistence type="predicted"/>
<reference evidence="1 2" key="2">
    <citation type="submission" date="2013-09" db="EMBL/GenBank/DDBJ databases">
        <title>Whole genome comparison of six Crocosphaera watsonii strains with differing phenotypes.</title>
        <authorList>
            <person name="Bench S.R."/>
            <person name="Heller P."/>
            <person name="Frank I."/>
            <person name="Arciniega M."/>
            <person name="Shilova I.N."/>
            <person name="Zehr J.P."/>
        </authorList>
    </citation>
    <scope>NUCLEOTIDE SEQUENCE [LARGE SCALE GENOMIC DNA]</scope>
    <source>
        <strain evidence="1 2">WH 0005</strain>
    </source>
</reference>
<evidence type="ECO:0000313" key="1">
    <source>
        <dbReference type="EMBL" id="CCQ58680.1"/>
    </source>
</evidence>